<accession>A0A0A0B947</accession>
<keyword evidence="3" id="KW-1185">Reference proteome</keyword>
<comment type="caution">
    <text evidence="2">The sequence shown here is derived from an EMBL/GenBank/DDBJ whole genome shotgun (WGS) entry which is preliminary data.</text>
</comment>
<organism evidence="2 3">
    <name type="scientific">Cellulomonas cellasea DSM 20118</name>
    <dbReference type="NCBI Taxonomy" id="1408250"/>
    <lineage>
        <taxon>Bacteria</taxon>
        <taxon>Bacillati</taxon>
        <taxon>Actinomycetota</taxon>
        <taxon>Actinomycetes</taxon>
        <taxon>Micrococcales</taxon>
        <taxon>Cellulomonadaceae</taxon>
        <taxon>Cellulomonas</taxon>
    </lineage>
</organism>
<dbReference type="Pfam" id="PF08818">
    <property type="entry name" value="DUF1801"/>
    <property type="match status" value="1"/>
</dbReference>
<evidence type="ECO:0000313" key="2">
    <source>
        <dbReference type="EMBL" id="KGM02723.1"/>
    </source>
</evidence>
<gene>
    <name evidence="2" type="ORF">Q760_11595</name>
</gene>
<dbReference type="Proteomes" id="UP000029833">
    <property type="component" value="Unassembled WGS sequence"/>
</dbReference>
<dbReference type="InterPro" id="IPR014922">
    <property type="entry name" value="YdhG-like"/>
</dbReference>
<name>A0A0A0B947_9CELL</name>
<protein>
    <recommendedName>
        <fullName evidence="1">YdhG-like domain-containing protein</fullName>
    </recommendedName>
</protein>
<evidence type="ECO:0000313" key="3">
    <source>
        <dbReference type="Proteomes" id="UP000029833"/>
    </source>
</evidence>
<feature type="domain" description="YdhG-like" evidence="1">
    <location>
        <begin position="29"/>
        <end position="130"/>
    </location>
</feature>
<proteinExistence type="predicted"/>
<dbReference type="OrthoDB" id="5951444at2"/>
<dbReference type="AlphaFoldDB" id="A0A0A0B947"/>
<reference evidence="2 3" key="1">
    <citation type="submission" date="2013-10" db="EMBL/GenBank/DDBJ databases">
        <authorList>
            <person name="Wang G."/>
            <person name="Zhuang W."/>
        </authorList>
    </citation>
    <scope>NUCLEOTIDE SEQUENCE [LARGE SCALE GENOMIC DNA]</scope>
    <source>
        <strain evidence="2 3">DSM 20118</strain>
    </source>
</reference>
<sequence length="148" mass="16064">MASSDSSNKTVATDADVEAFVTGVEDETRRADLRTVLGLMHQITGEPPVMWGSSIVGFGTRHYRYATGREGDMPVLAAAARKTALTIYLWNGFEDYADLLDRLGPHSTGKGCLYLKRVADVDEEVLTVLLGRCWQDGTQDVSAAPEPA</sequence>
<dbReference type="RefSeq" id="WP_034627858.1">
    <property type="nucleotide sequence ID" value="NZ_AXNT01000037.1"/>
</dbReference>
<dbReference type="EMBL" id="AXNT01000037">
    <property type="protein sequence ID" value="KGM02723.1"/>
    <property type="molecule type" value="Genomic_DNA"/>
</dbReference>
<evidence type="ECO:0000259" key="1">
    <source>
        <dbReference type="Pfam" id="PF08818"/>
    </source>
</evidence>